<proteinExistence type="predicted"/>
<sequence>MNRLALTIAATGLFVLAIVAWLGGCTIYACAVRALVGGVAIYLGSRVALNLLAGIIADTIVRARMSQDEDRTRPNE</sequence>
<reference evidence="2" key="1">
    <citation type="journal article" date="2015" name="Nature">
        <title>Complex archaea that bridge the gap between prokaryotes and eukaryotes.</title>
        <authorList>
            <person name="Spang A."/>
            <person name="Saw J.H."/>
            <person name="Jorgensen S.L."/>
            <person name="Zaremba-Niedzwiedzka K."/>
            <person name="Martijn J."/>
            <person name="Lind A.E."/>
            <person name="van Eijk R."/>
            <person name="Schleper C."/>
            <person name="Guy L."/>
            <person name="Ettema T.J."/>
        </authorList>
    </citation>
    <scope>NUCLEOTIDE SEQUENCE</scope>
</reference>
<gene>
    <name evidence="2" type="ORF">LCGC14_2411220</name>
</gene>
<dbReference type="EMBL" id="LAZR01036433">
    <property type="protein sequence ID" value="KKL24848.1"/>
    <property type="molecule type" value="Genomic_DNA"/>
</dbReference>
<dbReference type="PROSITE" id="PS51257">
    <property type="entry name" value="PROKAR_LIPOPROTEIN"/>
    <property type="match status" value="1"/>
</dbReference>
<keyword evidence="1" id="KW-0812">Transmembrane</keyword>
<dbReference type="AlphaFoldDB" id="A0A0F9ELX3"/>
<comment type="caution">
    <text evidence="2">The sequence shown here is derived from an EMBL/GenBank/DDBJ whole genome shotgun (WGS) entry which is preliminary data.</text>
</comment>
<evidence type="ECO:0000256" key="1">
    <source>
        <dbReference type="SAM" id="Phobius"/>
    </source>
</evidence>
<accession>A0A0F9ELX3</accession>
<organism evidence="2">
    <name type="scientific">marine sediment metagenome</name>
    <dbReference type="NCBI Taxonomy" id="412755"/>
    <lineage>
        <taxon>unclassified sequences</taxon>
        <taxon>metagenomes</taxon>
        <taxon>ecological metagenomes</taxon>
    </lineage>
</organism>
<keyword evidence="1" id="KW-1133">Transmembrane helix</keyword>
<evidence type="ECO:0000313" key="2">
    <source>
        <dbReference type="EMBL" id="KKL24848.1"/>
    </source>
</evidence>
<name>A0A0F9ELX3_9ZZZZ</name>
<keyword evidence="1" id="KW-0472">Membrane</keyword>
<protein>
    <submittedName>
        <fullName evidence="2">Uncharacterized protein</fullName>
    </submittedName>
</protein>
<feature type="transmembrane region" description="Helical" evidence="1">
    <location>
        <begin position="39"/>
        <end position="61"/>
    </location>
</feature>